<dbReference type="PROSITE" id="PS50928">
    <property type="entry name" value="ABC_TM1"/>
    <property type="match status" value="1"/>
</dbReference>
<dbReference type="InterPro" id="IPR000515">
    <property type="entry name" value="MetI-like"/>
</dbReference>
<dbReference type="GO" id="GO:0015098">
    <property type="term" value="F:molybdate ion transmembrane transporter activity"/>
    <property type="evidence" value="ECO:0007669"/>
    <property type="project" value="UniProtKB-UniRule"/>
</dbReference>
<evidence type="ECO:0000313" key="13">
    <source>
        <dbReference type="EMBL" id="MBB6544484.1"/>
    </source>
</evidence>
<evidence type="ECO:0000256" key="7">
    <source>
        <dbReference type="ARBA" id="ARBA00022692"/>
    </source>
</evidence>
<feature type="transmembrane region" description="Helical" evidence="10">
    <location>
        <begin position="197"/>
        <end position="216"/>
    </location>
</feature>
<organism evidence="13 14">
    <name type="scientific">Thalassotalea piscium</name>
    <dbReference type="NCBI Taxonomy" id="1230533"/>
    <lineage>
        <taxon>Bacteria</taxon>
        <taxon>Pseudomonadati</taxon>
        <taxon>Pseudomonadota</taxon>
        <taxon>Gammaproteobacteria</taxon>
        <taxon>Alteromonadales</taxon>
        <taxon>Colwelliaceae</taxon>
        <taxon>Thalassotalea</taxon>
    </lineage>
</organism>
<evidence type="ECO:0000256" key="9">
    <source>
        <dbReference type="ARBA" id="ARBA00023136"/>
    </source>
</evidence>
<accession>A0A7X0TUT8</accession>
<dbReference type="PANTHER" id="PTHR30183">
    <property type="entry name" value="MOLYBDENUM TRANSPORT SYSTEM PERMEASE PROTEIN MODB"/>
    <property type="match status" value="1"/>
</dbReference>
<dbReference type="PANTHER" id="PTHR30183:SF8">
    <property type="entry name" value="MOLYBDENUM TRANSPORT SYSTEM PERMEASE"/>
    <property type="match status" value="1"/>
</dbReference>
<evidence type="ECO:0000256" key="8">
    <source>
        <dbReference type="ARBA" id="ARBA00022989"/>
    </source>
</evidence>
<evidence type="ECO:0000256" key="6">
    <source>
        <dbReference type="ARBA" id="ARBA00022505"/>
    </source>
</evidence>
<evidence type="ECO:0000256" key="11">
    <source>
        <dbReference type="RuleBase" id="RU365097"/>
    </source>
</evidence>
<evidence type="ECO:0000256" key="10">
    <source>
        <dbReference type="RuleBase" id="RU363032"/>
    </source>
</evidence>
<evidence type="ECO:0000256" key="5">
    <source>
        <dbReference type="ARBA" id="ARBA00022475"/>
    </source>
</evidence>
<keyword evidence="5" id="KW-1003">Cell membrane</keyword>
<name>A0A7X0TUT8_9GAMM</name>
<feature type="transmembrane region" description="Helical" evidence="10">
    <location>
        <begin position="46"/>
        <end position="68"/>
    </location>
</feature>
<evidence type="ECO:0000256" key="1">
    <source>
        <dbReference type="ARBA" id="ARBA00002949"/>
    </source>
</evidence>
<evidence type="ECO:0000259" key="12">
    <source>
        <dbReference type="PROSITE" id="PS50928"/>
    </source>
</evidence>
<dbReference type="Gene3D" id="1.10.3720.10">
    <property type="entry name" value="MetI-like"/>
    <property type="match status" value="1"/>
</dbReference>
<comment type="similarity">
    <text evidence="3 11">Belongs to the binding-protein-dependent transport system permease family. CysTW subfamily.</text>
</comment>
<feature type="transmembrane region" description="Helical" evidence="10">
    <location>
        <begin position="88"/>
        <end position="108"/>
    </location>
</feature>
<dbReference type="InterPro" id="IPR035906">
    <property type="entry name" value="MetI-like_sf"/>
</dbReference>
<keyword evidence="9 10" id="KW-0472">Membrane</keyword>
<keyword evidence="11" id="KW-0997">Cell inner membrane</keyword>
<dbReference type="CDD" id="cd06261">
    <property type="entry name" value="TM_PBP2"/>
    <property type="match status" value="1"/>
</dbReference>
<dbReference type="Proteomes" id="UP000537141">
    <property type="component" value="Unassembled WGS sequence"/>
</dbReference>
<comment type="caution">
    <text evidence="13">The sequence shown here is derived from an EMBL/GenBank/DDBJ whole genome shotgun (WGS) entry which is preliminary data.</text>
</comment>
<proteinExistence type="inferred from homology"/>
<keyword evidence="4 10" id="KW-0813">Transport</keyword>
<feature type="transmembrane region" description="Helical" evidence="10">
    <location>
        <begin position="12"/>
        <end position="34"/>
    </location>
</feature>
<dbReference type="InterPro" id="IPR011867">
    <property type="entry name" value="ModB_ABC"/>
</dbReference>
<dbReference type="EMBL" id="JACHHU010000030">
    <property type="protein sequence ID" value="MBB6544484.1"/>
    <property type="molecule type" value="Genomic_DNA"/>
</dbReference>
<keyword evidence="14" id="KW-1185">Reference proteome</keyword>
<evidence type="ECO:0000256" key="2">
    <source>
        <dbReference type="ARBA" id="ARBA00004651"/>
    </source>
</evidence>
<dbReference type="RefSeq" id="WP_184425648.1">
    <property type="nucleotide sequence ID" value="NZ_AP027362.1"/>
</dbReference>
<dbReference type="SUPFAM" id="SSF161098">
    <property type="entry name" value="MetI-like"/>
    <property type="match status" value="1"/>
</dbReference>
<feature type="transmembrane region" description="Helical" evidence="10">
    <location>
        <begin position="138"/>
        <end position="159"/>
    </location>
</feature>
<protein>
    <recommendedName>
        <fullName evidence="11">Molybdenum transport system permease</fullName>
    </recommendedName>
</protein>
<keyword evidence="7 10" id="KW-0812">Transmembrane</keyword>
<dbReference type="NCBIfam" id="TIGR02141">
    <property type="entry name" value="modB_ABC"/>
    <property type="match status" value="1"/>
</dbReference>
<gene>
    <name evidence="13" type="ORF">HNQ55_003017</name>
</gene>
<evidence type="ECO:0000256" key="4">
    <source>
        <dbReference type="ARBA" id="ARBA00022448"/>
    </source>
</evidence>
<comment type="function">
    <text evidence="1 11">Part of the binding-protein-dependent transport system for molybdenum; probably responsible for the translocation of the substrate across the membrane.</text>
</comment>
<dbReference type="GO" id="GO:0005886">
    <property type="term" value="C:plasma membrane"/>
    <property type="evidence" value="ECO:0007669"/>
    <property type="project" value="UniProtKB-SubCell"/>
</dbReference>
<dbReference type="AlphaFoldDB" id="A0A7X0TUT8"/>
<sequence>MDAWQSDALALWLTLKLALFTVVILLIIGLPLAWWLSRYHGRGKSIIQALIAMPLVLPPTVLGFYLLIFFSPQSWFGSLWVTVTGQQLVFSFTGILLGSLIYSLPFVVQPLYSGFCQLGRQYESVAASLGLNSTKRMLYIVLPMIKPAIITAATLGFAHTLGEFGLVLMIGGNLPGETQVMSIALYNHVEALDYEKAHVLALILLLSSFFSLILLYKFNRPSMFES</sequence>
<keyword evidence="8 10" id="KW-1133">Transmembrane helix</keyword>
<reference evidence="13 14" key="1">
    <citation type="submission" date="2020-08" db="EMBL/GenBank/DDBJ databases">
        <title>Genomic Encyclopedia of Type Strains, Phase IV (KMG-IV): sequencing the most valuable type-strain genomes for metagenomic binning, comparative biology and taxonomic classification.</title>
        <authorList>
            <person name="Goeker M."/>
        </authorList>
    </citation>
    <scope>NUCLEOTIDE SEQUENCE [LARGE SCALE GENOMIC DNA]</scope>
    <source>
        <strain evidence="13 14">DSM 26287</strain>
    </source>
</reference>
<dbReference type="Pfam" id="PF00528">
    <property type="entry name" value="BPD_transp_1"/>
    <property type="match status" value="1"/>
</dbReference>
<comment type="subcellular location">
    <subcellularLocation>
        <location evidence="11">Cell inner membrane</location>
        <topology evidence="11">Multi-pass membrane protein</topology>
    </subcellularLocation>
    <subcellularLocation>
        <location evidence="2 10">Cell membrane</location>
        <topology evidence="2 10">Multi-pass membrane protein</topology>
    </subcellularLocation>
</comment>
<keyword evidence="6 11" id="KW-0500">Molybdenum</keyword>
<feature type="domain" description="ABC transmembrane type-1" evidence="12">
    <location>
        <begin position="11"/>
        <end position="215"/>
    </location>
</feature>
<evidence type="ECO:0000256" key="3">
    <source>
        <dbReference type="ARBA" id="ARBA00007069"/>
    </source>
</evidence>
<evidence type="ECO:0000313" key="14">
    <source>
        <dbReference type="Proteomes" id="UP000537141"/>
    </source>
</evidence>